<keyword evidence="4" id="KW-1185">Reference proteome</keyword>
<evidence type="ECO:0000256" key="1">
    <source>
        <dbReference type="SAM" id="Phobius"/>
    </source>
</evidence>
<organism evidence="3 4">
    <name type="scientific">Salinicoccus cyprini</name>
    <dbReference type="NCBI Taxonomy" id="2493691"/>
    <lineage>
        <taxon>Bacteria</taxon>
        <taxon>Bacillati</taxon>
        <taxon>Bacillota</taxon>
        <taxon>Bacilli</taxon>
        <taxon>Bacillales</taxon>
        <taxon>Staphylococcaceae</taxon>
        <taxon>Salinicoccus</taxon>
    </lineage>
</organism>
<feature type="domain" description="Helix-hairpin-helix DNA-binding motif class 1" evidence="2">
    <location>
        <begin position="156"/>
        <end position="175"/>
    </location>
</feature>
<gene>
    <name evidence="3" type="ORF">FO441_03495</name>
</gene>
<evidence type="ECO:0000313" key="4">
    <source>
        <dbReference type="Proteomes" id="UP000315103"/>
    </source>
</evidence>
<protein>
    <recommendedName>
        <fullName evidence="2">Helix-hairpin-helix DNA-binding motif class 1 domain-containing protein</fullName>
    </recommendedName>
</protein>
<keyword evidence="1" id="KW-0812">Transmembrane</keyword>
<dbReference type="InterPro" id="IPR019554">
    <property type="entry name" value="Soluble_ligand-bd"/>
</dbReference>
<dbReference type="Gene3D" id="1.10.150.280">
    <property type="entry name" value="AF1531-like domain"/>
    <property type="match status" value="1"/>
</dbReference>
<dbReference type="InterPro" id="IPR004509">
    <property type="entry name" value="Competence_ComEA_HhH"/>
</dbReference>
<dbReference type="InterPro" id="IPR010994">
    <property type="entry name" value="RuvA_2-like"/>
</dbReference>
<dbReference type="GO" id="GO:0015628">
    <property type="term" value="P:protein secretion by the type II secretion system"/>
    <property type="evidence" value="ECO:0007669"/>
    <property type="project" value="TreeGrafter"/>
</dbReference>
<dbReference type="SMART" id="SM00278">
    <property type="entry name" value="HhH1"/>
    <property type="match status" value="2"/>
</dbReference>
<dbReference type="InterPro" id="IPR051675">
    <property type="entry name" value="Endo/Exo/Phosphatase_dom_1"/>
</dbReference>
<proteinExistence type="predicted"/>
<comment type="caution">
    <text evidence="3">The sequence shown here is derived from an EMBL/GenBank/DDBJ whole genome shotgun (WGS) entry which is preliminary data.</text>
</comment>
<dbReference type="InterPro" id="IPR003583">
    <property type="entry name" value="Hlx-hairpin-Hlx_DNA-bd_motif"/>
</dbReference>
<dbReference type="PANTHER" id="PTHR21180">
    <property type="entry name" value="ENDONUCLEASE/EXONUCLEASE/PHOSPHATASE FAMILY DOMAIN-CONTAINING PROTEIN 1"/>
    <property type="match status" value="1"/>
</dbReference>
<dbReference type="AlphaFoldDB" id="A0A558AYN2"/>
<dbReference type="GO" id="GO:0015627">
    <property type="term" value="C:type II protein secretion system complex"/>
    <property type="evidence" value="ECO:0007669"/>
    <property type="project" value="TreeGrafter"/>
</dbReference>
<dbReference type="Proteomes" id="UP000315103">
    <property type="component" value="Unassembled WGS sequence"/>
</dbReference>
<dbReference type="GO" id="GO:0006281">
    <property type="term" value="P:DNA repair"/>
    <property type="evidence" value="ECO:0007669"/>
    <property type="project" value="InterPro"/>
</dbReference>
<dbReference type="NCBIfam" id="TIGR00426">
    <property type="entry name" value="competence protein ComEA helix-hairpin-helix repeat region"/>
    <property type="match status" value="1"/>
</dbReference>
<dbReference type="SUPFAM" id="SSF47781">
    <property type="entry name" value="RuvA domain 2-like"/>
    <property type="match status" value="1"/>
</dbReference>
<evidence type="ECO:0000313" key="3">
    <source>
        <dbReference type="EMBL" id="TVT29360.1"/>
    </source>
</evidence>
<dbReference type="OrthoDB" id="9790239at2"/>
<sequence length="210" mass="23199">MVDFSAVWQKYRYLIVGGGGIIIALVLIFFQLSGNQDVEVMAYEPEPVAEEPSAEENLVEEAILVENIFVEVKGAVKNPGVYELPPDARVKNVLEMAQLEPEADLLTVNQSMKLVDEMVIYVPELGELVVATEAPGPTGDSTQEEGKVNINTATIEELTTLNGIGEKKAQLFIDYREENGLFMKLEDIKNISGIGDKTYESLEPYITIDE</sequence>
<evidence type="ECO:0000259" key="2">
    <source>
        <dbReference type="SMART" id="SM00278"/>
    </source>
</evidence>
<dbReference type="Pfam" id="PF12836">
    <property type="entry name" value="HHH_3"/>
    <property type="match status" value="1"/>
</dbReference>
<dbReference type="Pfam" id="PF10531">
    <property type="entry name" value="SLBB"/>
    <property type="match status" value="1"/>
</dbReference>
<dbReference type="EMBL" id="VMSJ01000001">
    <property type="protein sequence ID" value="TVT29360.1"/>
    <property type="molecule type" value="Genomic_DNA"/>
</dbReference>
<name>A0A558AYN2_9STAP</name>
<dbReference type="PANTHER" id="PTHR21180:SF32">
    <property type="entry name" value="ENDONUCLEASE_EXONUCLEASE_PHOSPHATASE FAMILY DOMAIN-CONTAINING PROTEIN 1"/>
    <property type="match status" value="1"/>
</dbReference>
<keyword evidence="1" id="KW-1133">Transmembrane helix</keyword>
<feature type="transmembrane region" description="Helical" evidence="1">
    <location>
        <begin position="12"/>
        <end position="32"/>
    </location>
</feature>
<dbReference type="GO" id="GO:0003677">
    <property type="term" value="F:DNA binding"/>
    <property type="evidence" value="ECO:0007669"/>
    <property type="project" value="InterPro"/>
</dbReference>
<accession>A0A558AYN2</accession>
<reference evidence="3 4" key="1">
    <citation type="submission" date="2019-07" db="EMBL/GenBank/DDBJ databases">
        <title>Salinicoccus cyprini sp. nov., isolated from gastro-intestinal tract of mirror carp, Cyprinus carpio var. specularis, collected from Gobind Sagar Reservoir, Himachal Pradesh, India.</title>
        <authorList>
            <person name="Talwar C."/>
            <person name="Singh A.K."/>
            <person name="Lal R."/>
            <person name="Negi R.K."/>
        </authorList>
    </citation>
    <scope>NUCLEOTIDE SEQUENCE [LARGE SCALE GENOMIC DNA]</scope>
    <source>
        <strain evidence="3 4">CT19</strain>
    </source>
</reference>
<keyword evidence="1" id="KW-0472">Membrane</keyword>
<feature type="domain" description="Helix-hairpin-helix DNA-binding motif class 1" evidence="2">
    <location>
        <begin position="186"/>
        <end position="205"/>
    </location>
</feature>
<dbReference type="RefSeq" id="WP_145285842.1">
    <property type="nucleotide sequence ID" value="NZ_VMSJ01000001.1"/>
</dbReference>